<dbReference type="Proteomes" id="UP001596461">
    <property type="component" value="Unassembled WGS sequence"/>
</dbReference>
<accession>A0ABD5WG02</accession>
<feature type="transmembrane region" description="Helical" evidence="1">
    <location>
        <begin position="451"/>
        <end position="469"/>
    </location>
</feature>
<dbReference type="EMBL" id="JBHTAH010000024">
    <property type="protein sequence ID" value="MFC7071400.1"/>
    <property type="molecule type" value="Genomic_DNA"/>
</dbReference>
<feature type="transmembrane region" description="Helical" evidence="1">
    <location>
        <begin position="87"/>
        <end position="105"/>
    </location>
</feature>
<evidence type="ECO:0008006" key="4">
    <source>
        <dbReference type="Google" id="ProtNLM"/>
    </source>
</evidence>
<comment type="caution">
    <text evidence="2">The sequence shown here is derived from an EMBL/GenBank/DDBJ whole genome shotgun (WGS) entry which is preliminary data.</text>
</comment>
<feature type="transmembrane region" description="Helical" evidence="1">
    <location>
        <begin position="112"/>
        <end position="134"/>
    </location>
</feature>
<proteinExistence type="predicted"/>
<feature type="transmembrane region" description="Helical" evidence="1">
    <location>
        <begin position="268"/>
        <end position="289"/>
    </location>
</feature>
<keyword evidence="1" id="KW-1133">Transmembrane helix</keyword>
<evidence type="ECO:0000313" key="2">
    <source>
        <dbReference type="EMBL" id="MFC7071400.1"/>
    </source>
</evidence>
<protein>
    <recommendedName>
        <fullName evidence="4">Membrane protein 6-pyruvoyl-tetrahydropterin synthase-related domain-containing protein</fullName>
    </recommendedName>
</protein>
<dbReference type="RefSeq" id="WP_284032551.1">
    <property type="nucleotide sequence ID" value="NZ_CP126154.1"/>
</dbReference>
<dbReference type="GeneID" id="81124411"/>
<feature type="transmembrane region" description="Helical" evidence="1">
    <location>
        <begin position="179"/>
        <end position="200"/>
    </location>
</feature>
<feature type="transmembrane region" description="Helical" evidence="1">
    <location>
        <begin position="370"/>
        <end position="391"/>
    </location>
</feature>
<sequence>MTDRGDDGADADAGRLRAVAAAADDRLRDQRWHRSHGDRLAAALFLALALAAFPPTLGEGFLLRLDMVFAPDASHLRFALDSKGPLYYGRLPFVALLDAVAVVVPDWLVQRAVLVGVVAGAGYAGYAAAGAVVGADAGSVVDADGRTDGSRDRYVARLFAGTLYAVNPFLYVRLLAGQWYFALGYAALPLAVVAFDRYFAGERERPTRALAWTTLVAVFDPHAAVLAAVAGGVLLVVRVAPARWGRATERGVGARDTARRTLARAGRFCALAVGVNAYWLVPAVAAVAGGGSQLATVDGADLAAFSPRGSVLGNVPLSVSMLYAFWRGGYLLPVDALPLPVAVGCFVCLLALAVYGWLDAGGGDDALGTGLALVGLVGAVLALGVAVPAVAPLYRAFAATPVGAGMREAGKFAALVALAYALLGARGVAALGGDLRATLSARATPPERRRAVAVAAALLVVALPLTYAFPMVAGFGGQLEPTDYPDDWHAVDDRLDADGEEYRVLYLPWHQYMAYDWAGGTVAAPAPLFFGPDTVASRDPDLGVGSQATDPTHRRLDALFADPPGPGFGEAVAPLGVKYVVVSRTADVDRYAGLDDDPALRAVSRGDDLLVYENRAFDGGDPASWPADGPRVPWGALLAGGVVSTATAGVRLRRTGRRTR</sequence>
<feature type="transmembrane region" description="Helical" evidence="1">
    <location>
        <begin position="212"/>
        <end position="237"/>
    </location>
</feature>
<reference evidence="2 3" key="1">
    <citation type="journal article" date="2019" name="Int. J. Syst. Evol. Microbiol.">
        <title>The Global Catalogue of Microorganisms (GCM) 10K type strain sequencing project: providing services to taxonomists for standard genome sequencing and annotation.</title>
        <authorList>
            <consortium name="The Broad Institute Genomics Platform"/>
            <consortium name="The Broad Institute Genome Sequencing Center for Infectious Disease"/>
            <person name="Wu L."/>
            <person name="Ma J."/>
        </authorList>
    </citation>
    <scope>NUCLEOTIDE SEQUENCE [LARGE SCALE GENOMIC DNA]</scope>
    <source>
        <strain evidence="2 3">DT31</strain>
    </source>
</reference>
<evidence type="ECO:0000256" key="1">
    <source>
        <dbReference type="SAM" id="Phobius"/>
    </source>
</evidence>
<feature type="transmembrane region" description="Helical" evidence="1">
    <location>
        <begin position="338"/>
        <end position="358"/>
    </location>
</feature>
<keyword evidence="1" id="KW-0812">Transmembrane</keyword>
<keyword evidence="1" id="KW-0472">Membrane</keyword>
<evidence type="ECO:0000313" key="3">
    <source>
        <dbReference type="Proteomes" id="UP001596461"/>
    </source>
</evidence>
<feature type="transmembrane region" description="Helical" evidence="1">
    <location>
        <begin position="154"/>
        <end position="172"/>
    </location>
</feature>
<feature type="transmembrane region" description="Helical" evidence="1">
    <location>
        <begin position="412"/>
        <end position="431"/>
    </location>
</feature>
<feature type="transmembrane region" description="Helical" evidence="1">
    <location>
        <begin position="40"/>
        <end position="57"/>
    </location>
</feature>
<organism evidence="2 3">
    <name type="scientific">Halobaculum lipolyticum</name>
    <dbReference type="NCBI Taxonomy" id="3032001"/>
    <lineage>
        <taxon>Archaea</taxon>
        <taxon>Methanobacteriati</taxon>
        <taxon>Methanobacteriota</taxon>
        <taxon>Stenosarchaea group</taxon>
        <taxon>Halobacteria</taxon>
        <taxon>Halobacteriales</taxon>
        <taxon>Haloferacaceae</taxon>
        <taxon>Halobaculum</taxon>
    </lineage>
</organism>
<keyword evidence="3" id="KW-1185">Reference proteome</keyword>
<gene>
    <name evidence="2" type="ORF">ACFQL9_17280</name>
</gene>
<name>A0ABD5WG02_9EURY</name>
<dbReference type="AlphaFoldDB" id="A0ABD5WG02"/>